<gene>
    <name evidence="1" type="ORF">J27TS8_36390</name>
</gene>
<evidence type="ECO:0000313" key="2">
    <source>
        <dbReference type="Proteomes" id="UP000682111"/>
    </source>
</evidence>
<name>A0A919WL08_9BACI</name>
<dbReference type="AlphaFoldDB" id="A0A919WL08"/>
<organism evidence="1 2">
    <name type="scientific">Robertmurraya siralis</name>
    <dbReference type="NCBI Taxonomy" id="77777"/>
    <lineage>
        <taxon>Bacteria</taxon>
        <taxon>Bacillati</taxon>
        <taxon>Bacillota</taxon>
        <taxon>Bacilli</taxon>
        <taxon>Bacillales</taxon>
        <taxon>Bacillaceae</taxon>
        <taxon>Robertmurraya</taxon>
    </lineage>
</organism>
<reference evidence="1" key="1">
    <citation type="submission" date="2021-03" db="EMBL/GenBank/DDBJ databases">
        <title>Antimicrobial resistance genes in bacteria isolated from Japanese honey, and their potential for conferring macrolide and lincosamide resistance in the American foulbrood pathogen Paenibacillus larvae.</title>
        <authorList>
            <person name="Okamoto M."/>
            <person name="Kumagai M."/>
            <person name="Kanamori H."/>
            <person name="Takamatsu D."/>
        </authorList>
    </citation>
    <scope>NUCLEOTIDE SEQUENCE</scope>
    <source>
        <strain evidence="1">J27TS8</strain>
    </source>
</reference>
<comment type="caution">
    <text evidence="1">The sequence shown here is derived from an EMBL/GenBank/DDBJ whole genome shotgun (WGS) entry which is preliminary data.</text>
</comment>
<sequence length="59" mass="6848">MLDFSPFAFLSYESFAGFPSKIPRLIGKSRNSMQTFCFPDQFKIICKSKKLDVKNKYNS</sequence>
<dbReference type="EMBL" id="BORC01000007">
    <property type="protein sequence ID" value="GIN63646.1"/>
    <property type="molecule type" value="Genomic_DNA"/>
</dbReference>
<evidence type="ECO:0000313" key="1">
    <source>
        <dbReference type="EMBL" id="GIN63646.1"/>
    </source>
</evidence>
<keyword evidence="2" id="KW-1185">Reference proteome</keyword>
<accession>A0A919WL08</accession>
<protein>
    <submittedName>
        <fullName evidence="1">Uncharacterized protein</fullName>
    </submittedName>
</protein>
<proteinExistence type="predicted"/>
<dbReference type="Proteomes" id="UP000682111">
    <property type="component" value="Unassembled WGS sequence"/>
</dbReference>